<dbReference type="RefSeq" id="WP_005660073.1">
    <property type="nucleotide sequence ID" value="NZ_JAKGUD010000005.1"/>
</dbReference>
<dbReference type="Proteomes" id="UP001200430">
    <property type="component" value="Unassembled WGS sequence"/>
</dbReference>
<evidence type="ECO:0000313" key="1">
    <source>
        <dbReference type="EMBL" id="MCF4142531.1"/>
    </source>
</evidence>
<sequence>MIRFVFSVFVLFFMSMSSISFSYEGDYGDRFDKMVESMLFRNSAMESAGPLRARLVSEAPDMDELGLWRMLWTGDERSRCSAAMAIIDRVFPDGDPSRWEEVSGFVMPREIPRVLMALDGFYVALTCLPHMEDGMGLAGLLLESMASSPRGRYLYIVNPPEEMAPVIEEIAFSIGLVGDWSPLRTWGHLPTASPVRGYISFDRALSEEMQFLDNWGTPRSNGPYCWDRVKGKIYRIKDPDDPFWIIGGK</sequence>
<protein>
    <submittedName>
        <fullName evidence="1">Uncharacterized protein</fullName>
    </submittedName>
</protein>
<dbReference type="EMBL" id="JAKGUD010000005">
    <property type="protein sequence ID" value="MCF4142531.1"/>
    <property type="molecule type" value="Genomic_DNA"/>
</dbReference>
<proteinExistence type="predicted"/>
<keyword evidence="2" id="KW-1185">Reference proteome</keyword>
<evidence type="ECO:0000313" key="2">
    <source>
        <dbReference type="Proteomes" id="UP001200430"/>
    </source>
</evidence>
<accession>A0ABS9EQJ0</accession>
<reference evidence="1 2" key="1">
    <citation type="submission" date="2022-01" db="EMBL/GenBank/DDBJ databases">
        <title>Dethiosulfovibrio faecalis sp. nov., a novel proteolytic, non-sulfur-reducing bacterium isolated from a marine aquaculture solid waste bioreactor.</title>
        <authorList>
            <person name="Grabowski S."/>
            <person name="Apolinario E."/>
            <person name="Schneider N."/>
            <person name="Marshall C.W."/>
            <person name="Sowers K.R."/>
        </authorList>
    </citation>
    <scope>NUCLEOTIDE SEQUENCE [LARGE SCALE GENOMIC DNA]</scope>
    <source>
        <strain evidence="1 2">DSM 12537</strain>
    </source>
</reference>
<gene>
    <name evidence="1" type="ORF">L2W38_06860</name>
</gene>
<comment type="caution">
    <text evidence="1">The sequence shown here is derived from an EMBL/GenBank/DDBJ whole genome shotgun (WGS) entry which is preliminary data.</text>
</comment>
<organism evidence="1 2">
    <name type="scientific">Dethiosulfovibrio marinus</name>
    <dbReference type="NCBI Taxonomy" id="133532"/>
    <lineage>
        <taxon>Bacteria</taxon>
        <taxon>Thermotogati</taxon>
        <taxon>Synergistota</taxon>
        <taxon>Synergistia</taxon>
        <taxon>Synergistales</taxon>
        <taxon>Dethiosulfovibrionaceae</taxon>
        <taxon>Dethiosulfovibrio</taxon>
    </lineage>
</organism>
<name>A0ABS9EQJ0_9BACT</name>